<evidence type="ECO:0000313" key="2">
    <source>
        <dbReference type="Proteomes" id="UP000191987"/>
    </source>
</evidence>
<sequence>MDGVQELAGSIECQEGRVFHLEELKVFPMHAVAKTVHVEAVAARVALPRCSCADINDQVAAIFHFSGLLRMAQNLINRSFKNHNCIL</sequence>
<gene>
    <name evidence="1" type="ORF">AGR7C_Lc100078</name>
</gene>
<organism evidence="1 2">
    <name type="scientific">Agrobacterium deltaense Zutra 3/1</name>
    <dbReference type="NCBI Taxonomy" id="1183427"/>
    <lineage>
        <taxon>Bacteria</taxon>
        <taxon>Pseudomonadati</taxon>
        <taxon>Pseudomonadota</taxon>
        <taxon>Alphaproteobacteria</taxon>
        <taxon>Hyphomicrobiales</taxon>
        <taxon>Rhizobiaceae</taxon>
        <taxon>Rhizobium/Agrobacterium group</taxon>
        <taxon>Agrobacterium</taxon>
    </lineage>
</organism>
<dbReference type="Proteomes" id="UP000191987">
    <property type="component" value="Unassembled WGS sequence"/>
</dbReference>
<dbReference type="AlphaFoldDB" id="A0A1S7QRC6"/>
<proteinExistence type="predicted"/>
<dbReference type="EMBL" id="FBWG01000028">
    <property type="protein sequence ID" value="CUX40936.1"/>
    <property type="molecule type" value="Genomic_DNA"/>
</dbReference>
<name>A0A1S7QRC6_9HYPH</name>
<accession>A0A1S7QRC6</accession>
<evidence type="ECO:0000313" key="1">
    <source>
        <dbReference type="EMBL" id="CUX40936.1"/>
    </source>
</evidence>
<reference evidence="1 2" key="1">
    <citation type="submission" date="2016-01" db="EMBL/GenBank/DDBJ databases">
        <authorList>
            <person name="Oliw E.H."/>
        </authorList>
    </citation>
    <scope>NUCLEOTIDE SEQUENCE [LARGE SCALE GENOMIC DNA]</scope>
    <source>
        <strain evidence="1 2">Zutra 3-1</strain>
    </source>
</reference>
<protein>
    <submittedName>
        <fullName evidence="1">Uncharacterized protein</fullName>
    </submittedName>
</protein>